<evidence type="ECO:0000313" key="2">
    <source>
        <dbReference type="EMBL" id="KAG9482666.1"/>
    </source>
</evidence>
<dbReference type="Proteomes" id="UP000770717">
    <property type="component" value="Unassembled WGS sequence"/>
</dbReference>
<dbReference type="AlphaFoldDB" id="A0A8J6F8M9"/>
<keyword evidence="3" id="KW-1185">Reference proteome</keyword>
<gene>
    <name evidence="2" type="ORF">GDO78_011365</name>
</gene>
<evidence type="ECO:0000256" key="1">
    <source>
        <dbReference type="SAM" id="MobiDB-lite"/>
    </source>
</evidence>
<sequence>MAAHSCLHTRRTTMYKQLELPRLYHLCAANCSKPPSAIPHIFSAPLTQDTARTWSKIGNKSPEKTVREVSAPKADTGKKETKVPDLTTKPQPLLINDPSPCPSNPGAEASRIHIETGN</sequence>
<feature type="region of interest" description="Disordered" evidence="1">
    <location>
        <begin position="53"/>
        <end position="118"/>
    </location>
</feature>
<accession>A0A8J6F8M9</accession>
<reference evidence="2" key="1">
    <citation type="thesis" date="2020" institute="ProQuest LLC" country="789 East Eisenhower Parkway, Ann Arbor, MI, USA">
        <title>Comparative Genomics and Chromosome Evolution.</title>
        <authorList>
            <person name="Mudd A.B."/>
        </authorList>
    </citation>
    <scope>NUCLEOTIDE SEQUENCE</scope>
    <source>
        <strain evidence="2">HN-11 Male</strain>
        <tissue evidence="2">Kidney and liver</tissue>
    </source>
</reference>
<evidence type="ECO:0000313" key="3">
    <source>
        <dbReference type="Proteomes" id="UP000770717"/>
    </source>
</evidence>
<organism evidence="2 3">
    <name type="scientific">Eleutherodactylus coqui</name>
    <name type="common">Puerto Rican coqui</name>
    <dbReference type="NCBI Taxonomy" id="57060"/>
    <lineage>
        <taxon>Eukaryota</taxon>
        <taxon>Metazoa</taxon>
        <taxon>Chordata</taxon>
        <taxon>Craniata</taxon>
        <taxon>Vertebrata</taxon>
        <taxon>Euteleostomi</taxon>
        <taxon>Amphibia</taxon>
        <taxon>Batrachia</taxon>
        <taxon>Anura</taxon>
        <taxon>Neobatrachia</taxon>
        <taxon>Hyloidea</taxon>
        <taxon>Eleutherodactylidae</taxon>
        <taxon>Eleutherodactylinae</taxon>
        <taxon>Eleutherodactylus</taxon>
        <taxon>Eleutherodactylus</taxon>
    </lineage>
</organism>
<protein>
    <submittedName>
        <fullName evidence="2">Uncharacterized protein</fullName>
    </submittedName>
</protein>
<comment type="caution">
    <text evidence="2">The sequence shown here is derived from an EMBL/GenBank/DDBJ whole genome shotgun (WGS) entry which is preliminary data.</text>
</comment>
<proteinExistence type="predicted"/>
<dbReference type="EMBL" id="WNTK01000006">
    <property type="protein sequence ID" value="KAG9482666.1"/>
    <property type="molecule type" value="Genomic_DNA"/>
</dbReference>
<name>A0A8J6F8M9_ELECQ</name>